<protein>
    <recommendedName>
        <fullName evidence="3">FHA domain-containing protein</fullName>
    </recommendedName>
</protein>
<dbReference type="PANTHER" id="PTHR18853">
    <property type="entry name" value="FORKHEAD-ASSOCIATED DOMAIN-CONTAINING PROTEIN 1-RELATED"/>
    <property type="match status" value="1"/>
</dbReference>
<evidence type="ECO:0000313" key="4">
    <source>
        <dbReference type="EMBL" id="KAF8564743.1"/>
    </source>
</evidence>
<comment type="caution">
    <text evidence="4">The sequence shown here is derived from an EMBL/GenBank/DDBJ whole genome shotgun (WGS) entry which is preliminary data.</text>
</comment>
<proteinExistence type="predicted"/>
<evidence type="ECO:0000256" key="1">
    <source>
        <dbReference type="SAM" id="Coils"/>
    </source>
</evidence>
<reference evidence="4 5" key="1">
    <citation type="submission" date="2019-07" db="EMBL/GenBank/DDBJ databases">
        <title>Annotation for the trematode Paragonimus westermani.</title>
        <authorList>
            <person name="Choi Y.-J."/>
        </authorList>
    </citation>
    <scope>NUCLEOTIDE SEQUENCE [LARGE SCALE GENOMIC DNA]</scope>
    <source>
        <strain evidence="4">180907_Pwestermani</strain>
    </source>
</reference>
<dbReference type="Proteomes" id="UP000699462">
    <property type="component" value="Unassembled WGS sequence"/>
</dbReference>
<gene>
    <name evidence="4" type="ORF">P879_04531</name>
</gene>
<organism evidence="4 5">
    <name type="scientific">Paragonimus westermani</name>
    <dbReference type="NCBI Taxonomy" id="34504"/>
    <lineage>
        <taxon>Eukaryota</taxon>
        <taxon>Metazoa</taxon>
        <taxon>Spiralia</taxon>
        <taxon>Lophotrochozoa</taxon>
        <taxon>Platyhelminthes</taxon>
        <taxon>Trematoda</taxon>
        <taxon>Digenea</taxon>
        <taxon>Plagiorchiida</taxon>
        <taxon>Troglotremata</taxon>
        <taxon>Troglotrematidae</taxon>
        <taxon>Paragonimus</taxon>
    </lineage>
</organism>
<evidence type="ECO:0000259" key="3">
    <source>
        <dbReference type="PROSITE" id="PS50006"/>
    </source>
</evidence>
<keyword evidence="1" id="KW-0175">Coiled coil</keyword>
<feature type="region of interest" description="Disordered" evidence="2">
    <location>
        <begin position="113"/>
        <end position="147"/>
    </location>
</feature>
<dbReference type="InterPro" id="IPR052642">
    <property type="entry name" value="CC-FHA_domain"/>
</dbReference>
<dbReference type="Gene3D" id="2.60.200.20">
    <property type="match status" value="1"/>
</dbReference>
<sequence length="330" mass="37781">MSAFLQALGWVYPLSPKLTTIGQSGCDIIIDVSEHKVLISVQQNPSVDEQHAVIERSEKDNSMTIRDLNSKKGTYVNNVLIEKSSVLLKPRDKLRFGCSPTVYEFEMMSPTDKHSLNRKYPLDTNAHQSTESGRHQEKVTSNNSELDTKDQLISRLQNDLNRLSPLEAISAQKDILIRRLQQQVTQLSAGKIPRSFPLTQESPSSQTGQECEHLEIPFVKAHDNSKYLQQTEAHEKEMTGIRQKYKATEIRCDTLNSELDRTKLEVEKLKQALDEKQSFEEKWHKEMEELKSTVTSLERSERNAKLDKQETVSQVSFFHLLLSVSSCFFL</sequence>
<dbReference type="OrthoDB" id="687730at2759"/>
<feature type="coiled-coil region" evidence="1">
    <location>
        <begin position="245"/>
        <end position="307"/>
    </location>
</feature>
<dbReference type="InterPro" id="IPR008984">
    <property type="entry name" value="SMAD_FHA_dom_sf"/>
</dbReference>
<dbReference type="SUPFAM" id="SSF49879">
    <property type="entry name" value="SMAD/FHA domain"/>
    <property type="match status" value="1"/>
</dbReference>
<evidence type="ECO:0000313" key="5">
    <source>
        <dbReference type="Proteomes" id="UP000699462"/>
    </source>
</evidence>
<evidence type="ECO:0000256" key="2">
    <source>
        <dbReference type="SAM" id="MobiDB-lite"/>
    </source>
</evidence>
<name>A0A8T0DA65_9TREM</name>
<accession>A0A8T0DA65</accession>
<feature type="domain" description="FHA" evidence="3">
    <location>
        <begin position="19"/>
        <end position="81"/>
    </location>
</feature>
<dbReference type="PANTHER" id="PTHR18853:SF10">
    <property type="entry name" value="FHA DOMAIN-CONTAINING PROTEIN"/>
    <property type="match status" value="1"/>
</dbReference>
<keyword evidence="5" id="KW-1185">Reference proteome</keyword>
<dbReference type="EMBL" id="JTDF01007970">
    <property type="protein sequence ID" value="KAF8564743.1"/>
    <property type="molecule type" value="Genomic_DNA"/>
</dbReference>
<dbReference type="Pfam" id="PF00498">
    <property type="entry name" value="FHA"/>
    <property type="match status" value="1"/>
</dbReference>
<dbReference type="InterPro" id="IPR000253">
    <property type="entry name" value="FHA_dom"/>
</dbReference>
<dbReference type="AlphaFoldDB" id="A0A8T0DA65"/>
<dbReference type="PROSITE" id="PS50006">
    <property type="entry name" value="FHA_DOMAIN"/>
    <property type="match status" value="1"/>
</dbReference>